<protein>
    <submittedName>
        <fullName evidence="1">Uncharacterized protein</fullName>
    </submittedName>
</protein>
<evidence type="ECO:0000313" key="2">
    <source>
        <dbReference type="Proteomes" id="UP000324358"/>
    </source>
</evidence>
<organism evidence="1 2">
    <name type="scientific">Bizionia algoritergicola</name>
    <dbReference type="NCBI Taxonomy" id="291187"/>
    <lineage>
        <taxon>Bacteria</taxon>
        <taxon>Pseudomonadati</taxon>
        <taxon>Bacteroidota</taxon>
        <taxon>Flavobacteriia</taxon>
        <taxon>Flavobacteriales</taxon>
        <taxon>Flavobacteriaceae</taxon>
        <taxon>Bizionia</taxon>
    </lineage>
</organism>
<evidence type="ECO:0000313" key="1">
    <source>
        <dbReference type="EMBL" id="TYB69419.1"/>
    </source>
</evidence>
<dbReference type="EMBL" id="VSKL01000015">
    <property type="protein sequence ID" value="TYB69419.1"/>
    <property type="molecule type" value="Genomic_DNA"/>
</dbReference>
<comment type="caution">
    <text evidence="1">The sequence shown here is derived from an EMBL/GenBank/DDBJ whole genome shotgun (WGS) entry which is preliminary data.</text>
</comment>
<sequence length="229" mass="26618">MRLPPSDFPAENPRTQTRPFHTLTVVSNLNKIQTMKKILNLILILFVINIYGQEVNTEYLELRTNLLESNTELVIEFNTICFGGEYLNIDDAEDCVYARPFYIFWTKNGKYFKRKFSNCKIFPESEMEQSELIDEVKKNLTKIEKAEILPVIQKTKNSNGEIETTSVSVDHFCESKFVIHTANEKIVKIISDFDLQTKFIDENLPNDNYLTNQASILNTIFKLAEKEIK</sequence>
<name>A0A5D0QKS2_9FLAO</name>
<proteinExistence type="predicted"/>
<keyword evidence="2" id="KW-1185">Reference proteome</keyword>
<dbReference type="AlphaFoldDB" id="A0A5D0QKS2"/>
<accession>A0A5D0QKS2</accession>
<gene>
    <name evidence="1" type="ORF">ES675_16215</name>
</gene>
<dbReference type="Proteomes" id="UP000324358">
    <property type="component" value="Unassembled WGS sequence"/>
</dbReference>
<reference evidence="1 2" key="1">
    <citation type="submission" date="2019-08" db="EMBL/GenBank/DDBJ databases">
        <title>Genomes of Antarctic Bizionia species.</title>
        <authorList>
            <person name="Bowman J.P."/>
        </authorList>
    </citation>
    <scope>NUCLEOTIDE SEQUENCE [LARGE SCALE GENOMIC DNA]</scope>
    <source>
        <strain evidence="1 2">APA-1</strain>
    </source>
</reference>
<dbReference type="OrthoDB" id="1443419at2"/>